<evidence type="ECO:0000313" key="2">
    <source>
        <dbReference type="Proteomes" id="UP000607559"/>
    </source>
</evidence>
<name>A0A8J2UI13_9BACT</name>
<keyword evidence="2" id="KW-1185">Reference proteome</keyword>
<organism evidence="1 2">
    <name type="scientific">Puia dinghuensis</name>
    <dbReference type="NCBI Taxonomy" id="1792502"/>
    <lineage>
        <taxon>Bacteria</taxon>
        <taxon>Pseudomonadati</taxon>
        <taxon>Bacteroidota</taxon>
        <taxon>Chitinophagia</taxon>
        <taxon>Chitinophagales</taxon>
        <taxon>Chitinophagaceae</taxon>
        <taxon>Puia</taxon>
    </lineage>
</organism>
<reference evidence="1" key="2">
    <citation type="submission" date="2020-09" db="EMBL/GenBank/DDBJ databases">
        <authorList>
            <person name="Sun Q."/>
            <person name="Zhou Y."/>
        </authorList>
    </citation>
    <scope>NUCLEOTIDE SEQUENCE</scope>
    <source>
        <strain evidence="1">CGMCC 1.15448</strain>
    </source>
</reference>
<dbReference type="EMBL" id="BMJC01000006">
    <property type="protein sequence ID" value="GGB21138.1"/>
    <property type="molecule type" value="Genomic_DNA"/>
</dbReference>
<protein>
    <submittedName>
        <fullName evidence="1">Uncharacterized protein</fullName>
    </submittedName>
</protein>
<accession>A0A8J2UI13</accession>
<gene>
    <name evidence="1" type="ORF">GCM10011511_51120</name>
</gene>
<reference evidence="1" key="1">
    <citation type="journal article" date="2014" name="Int. J. Syst. Evol. Microbiol.">
        <title>Complete genome sequence of Corynebacterium casei LMG S-19264T (=DSM 44701T), isolated from a smear-ripened cheese.</title>
        <authorList>
            <consortium name="US DOE Joint Genome Institute (JGI-PGF)"/>
            <person name="Walter F."/>
            <person name="Albersmeier A."/>
            <person name="Kalinowski J."/>
            <person name="Ruckert C."/>
        </authorList>
    </citation>
    <scope>NUCLEOTIDE SEQUENCE</scope>
    <source>
        <strain evidence="1">CGMCC 1.15448</strain>
    </source>
</reference>
<dbReference type="Proteomes" id="UP000607559">
    <property type="component" value="Unassembled WGS sequence"/>
</dbReference>
<comment type="caution">
    <text evidence="1">The sequence shown here is derived from an EMBL/GenBank/DDBJ whole genome shotgun (WGS) entry which is preliminary data.</text>
</comment>
<dbReference type="AlphaFoldDB" id="A0A8J2UI13"/>
<evidence type="ECO:0000313" key="1">
    <source>
        <dbReference type="EMBL" id="GGB21138.1"/>
    </source>
</evidence>
<sequence>MGGDGATWGNYSLVYRDSSTALLDVGATIYPNNNTFSFTAVGVTLPPFKNGLTLYTIALSQYATNISTTLKHPGSGGLADAVHGDGNNQAVFVKAAMPLGKGFSAGLLLSYELSQFDSHSDKSVGQYVNYQTRWVPSGGLGLTWQPSKRILVGFRALFNNDREQRSDNVGSSTGANNTQEYRLGMSVGLWEGALADVGGNVRHRSNQLYNTKNTATEPNLGFEQNLWHRHFAFRFGLDETSGTGGISLRFSPILIDVAYVRNLATERVGPIFGATSNSILSTVVFDFGKKFKK</sequence>
<proteinExistence type="predicted"/>